<sequence>MNRFAAHLEMNFGNERSFGERWQTAAANHFAGCEFVWRLHDVTEVLELQEKYKMRVACLGGTTGFASGGERPVLTRPEDREWLVEDVQKAIGYAQMTSSPYLVFVPGNLNPDWSLERHREEALQSFAAVVPYLEKAGVTAVLEPLNSKVDHPGIYCDTFSEAARLIEQIGSPNVKILYDIYHMQMMGEQLVDSIETHHSLIGHYHAARVPGRNEPLGGDESLQAALQAIEKTGYEGFIGLEYKPTGLAEESYRELRVQYPSFFHD</sequence>
<dbReference type="RefSeq" id="WP_270885038.1">
    <property type="nucleotide sequence ID" value="NZ_JAQFVF010000083.1"/>
</dbReference>
<dbReference type="InterPro" id="IPR013022">
    <property type="entry name" value="Xyl_isomerase-like_TIM-brl"/>
</dbReference>
<dbReference type="GO" id="GO:0016853">
    <property type="term" value="F:isomerase activity"/>
    <property type="evidence" value="ECO:0007669"/>
    <property type="project" value="UniProtKB-KW"/>
</dbReference>
<proteinExistence type="inferred from homology"/>
<dbReference type="InterPro" id="IPR026040">
    <property type="entry name" value="HyI-like"/>
</dbReference>
<keyword evidence="1 2" id="KW-0413">Isomerase</keyword>
<evidence type="ECO:0000313" key="5">
    <source>
        <dbReference type="Proteomes" id="UP001596044"/>
    </source>
</evidence>
<dbReference type="SUPFAM" id="SSF51658">
    <property type="entry name" value="Xylose isomerase-like"/>
    <property type="match status" value="1"/>
</dbReference>
<dbReference type="InterPro" id="IPR036237">
    <property type="entry name" value="Xyl_isomerase-like_sf"/>
</dbReference>
<accession>A0ABW0K8U5</accession>
<dbReference type="InterPro" id="IPR050417">
    <property type="entry name" value="Sugar_Epim/Isomerase"/>
</dbReference>
<protein>
    <submittedName>
        <fullName evidence="4">Hydroxypyruvate isomerase family protein</fullName>
    </submittedName>
</protein>
<dbReference type="EMBL" id="JBHSMJ010000022">
    <property type="protein sequence ID" value="MFC5449808.1"/>
    <property type="molecule type" value="Genomic_DNA"/>
</dbReference>
<evidence type="ECO:0000256" key="2">
    <source>
        <dbReference type="PIRNR" id="PIRNR006241"/>
    </source>
</evidence>
<evidence type="ECO:0000313" key="4">
    <source>
        <dbReference type="EMBL" id="MFC5449808.1"/>
    </source>
</evidence>
<dbReference type="Proteomes" id="UP001596044">
    <property type="component" value="Unassembled WGS sequence"/>
</dbReference>
<reference evidence="5" key="1">
    <citation type="journal article" date="2019" name="Int. J. Syst. Evol. Microbiol.">
        <title>The Global Catalogue of Microorganisms (GCM) 10K type strain sequencing project: providing services to taxonomists for standard genome sequencing and annotation.</title>
        <authorList>
            <consortium name="The Broad Institute Genomics Platform"/>
            <consortium name="The Broad Institute Genome Sequencing Center for Infectious Disease"/>
            <person name="Wu L."/>
            <person name="Ma J."/>
        </authorList>
    </citation>
    <scope>NUCLEOTIDE SEQUENCE [LARGE SCALE GENOMIC DNA]</scope>
    <source>
        <strain evidence="5">KACC 11904</strain>
    </source>
</reference>
<dbReference type="PANTHER" id="PTHR43489:SF6">
    <property type="entry name" value="HYDROXYPYRUVATE ISOMERASE-RELATED"/>
    <property type="match status" value="1"/>
</dbReference>
<dbReference type="Pfam" id="PF01261">
    <property type="entry name" value="AP_endonuc_2"/>
    <property type="match status" value="1"/>
</dbReference>
<dbReference type="Gene3D" id="3.20.20.150">
    <property type="entry name" value="Divalent-metal-dependent TIM barrel enzymes"/>
    <property type="match status" value="1"/>
</dbReference>
<name>A0ABW0K8U5_9BACL</name>
<evidence type="ECO:0000259" key="3">
    <source>
        <dbReference type="Pfam" id="PF01261"/>
    </source>
</evidence>
<dbReference type="PANTHER" id="PTHR43489">
    <property type="entry name" value="ISOMERASE"/>
    <property type="match status" value="1"/>
</dbReference>
<comment type="caution">
    <text evidence="4">The sequence shown here is derived from an EMBL/GenBank/DDBJ whole genome shotgun (WGS) entry which is preliminary data.</text>
</comment>
<feature type="domain" description="Xylose isomerase-like TIM barrel" evidence="3">
    <location>
        <begin position="30"/>
        <end position="253"/>
    </location>
</feature>
<dbReference type="PIRSF" id="PIRSF006241">
    <property type="entry name" value="HyI"/>
    <property type="match status" value="1"/>
</dbReference>
<keyword evidence="5" id="KW-1185">Reference proteome</keyword>
<organism evidence="4 5">
    <name type="scientific">Paenibacillus aestuarii</name>
    <dbReference type="NCBI Taxonomy" id="516965"/>
    <lineage>
        <taxon>Bacteria</taxon>
        <taxon>Bacillati</taxon>
        <taxon>Bacillota</taxon>
        <taxon>Bacilli</taxon>
        <taxon>Bacillales</taxon>
        <taxon>Paenibacillaceae</taxon>
        <taxon>Paenibacillus</taxon>
    </lineage>
</organism>
<comment type="similarity">
    <text evidence="2">Belongs to the hyi family.</text>
</comment>
<gene>
    <name evidence="4" type="ORF">ACFPOG_16240</name>
</gene>
<evidence type="ECO:0000256" key="1">
    <source>
        <dbReference type="ARBA" id="ARBA00023235"/>
    </source>
</evidence>